<evidence type="ECO:0008006" key="5">
    <source>
        <dbReference type="Google" id="ProtNLM"/>
    </source>
</evidence>
<dbReference type="AlphaFoldDB" id="A0A2V3W7Q9"/>
<dbReference type="Pfam" id="PF01814">
    <property type="entry name" value="Hemerythrin"/>
    <property type="match status" value="1"/>
</dbReference>
<dbReference type="GO" id="GO:0005886">
    <property type="term" value="C:plasma membrane"/>
    <property type="evidence" value="ECO:0007669"/>
    <property type="project" value="TreeGrafter"/>
</dbReference>
<dbReference type="SUPFAM" id="SSF55785">
    <property type="entry name" value="PYP-like sensor domain (PAS domain)"/>
    <property type="match status" value="1"/>
</dbReference>
<dbReference type="Gene3D" id="1.20.120.520">
    <property type="entry name" value="nmb1532 protein domain like"/>
    <property type="match status" value="1"/>
</dbReference>
<evidence type="ECO:0000259" key="1">
    <source>
        <dbReference type="Pfam" id="PF01814"/>
    </source>
</evidence>
<organism evidence="3 4">
    <name type="scientific">Streptohalobacillus salinus</name>
    <dbReference type="NCBI Taxonomy" id="621096"/>
    <lineage>
        <taxon>Bacteria</taxon>
        <taxon>Bacillati</taxon>
        <taxon>Bacillota</taxon>
        <taxon>Bacilli</taxon>
        <taxon>Bacillales</taxon>
        <taxon>Bacillaceae</taxon>
        <taxon>Streptohalobacillus</taxon>
    </lineage>
</organism>
<evidence type="ECO:0000313" key="3">
    <source>
        <dbReference type="EMBL" id="PXW89198.1"/>
    </source>
</evidence>
<protein>
    <recommendedName>
        <fullName evidence="5">PAC domain-containing protein</fullName>
    </recommendedName>
</protein>
<dbReference type="OrthoDB" id="9769774at2"/>
<dbReference type="PANTHER" id="PTHR39966:SF3">
    <property type="entry name" value="DUF438 DOMAIN-CONTAINING PROTEIN"/>
    <property type="match status" value="1"/>
</dbReference>
<comment type="caution">
    <text evidence="3">The sequence shown here is derived from an EMBL/GenBank/DDBJ whole genome shotgun (WGS) entry which is preliminary data.</text>
</comment>
<name>A0A2V3W7Q9_9BACI</name>
<evidence type="ECO:0000313" key="4">
    <source>
        <dbReference type="Proteomes" id="UP000247922"/>
    </source>
</evidence>
<dbReference type="EMBL" id="QJJR01000010">
    <property type="protein sequence ID" value="PXW89198.1"/>
    <property type="molecule type" value="Genomic_DNA"/>
</dbReference>
<keyword evidence="4" id="KW-1185">Reference proteome</keyword>
<sequence length="434" mass="49755">MSSAEHLTEKERQRVVVLTDILTRLHRGATPESVQTEFDQHFQGISAIEISLMEHQLIENDDNDITFEDVMKLCNVHANLFKNRVTEAGGTSEFEKHGHPVHVLKSENQAMRAAMMRINRLLQKLDGADVESGIIKGLGNQLRLLGQFEQHYQRKEEIIFPVMEKYGHLAPPKVMWGVDDQIRGLFQVVLDELAQVETKGVAAVKESFTAFQHEFNEMIFKEESILIPLVLEVFNEDDWIAIALDSKQYGYAIVEPEEEWIPNRVDFSESVTSDKLKEDKQVQDKAETLTIDQLPRDKELPFGQGYLTLNEVGKILDLLPLELTFINKNDVFKYFNDSIPDEEKAFLRAPSAIGREVKNCHPPKSLAMVLQLIEDLRNGVKDKEQMWFERQNGQFIHVTYVAVRDDDGSYMGILEYVQDIQPLRALTGMKRGLD</sequence>
<dbReference type="InterPro" id="IPR012312">
    <property type="entry name" value="Hemerythrin-like"/>
</dbReference>
<feature type="domain" description="DUF438" evidence="2">
    <location>
        <begin position="18"/>
        <end position="86"/>
    </location>
</feature>
<dbReference type="Pfam" id="PF13596">
    <property type="entry name" value="PAS_10"/>
    <property type="match status" value="1"/>
</dbReference>
<accession>A0A2V3W7Q9</accession>
<reference evidence="3 4" key="1">
    <citation type="submission" date="2018-05" db="EMBL/GenBank/DDBJ databases">
        <title>Genomic Encyclopedia of Type Strains, Phase IV (KMG-IV): sequencing the most valuable type-strain genomes for metagenomic binning, comparative biology and taxonomic classification.</title>
        <authorList>
            <person name="Goeker M."/>
        </authorList>
    </citation>
    <scope>NUCLEOTIDE SEQUENCE [LARGE SCALE GENOMIC DNA]</scope>
    <source>
        <strain evidence="3 4">DSM 22440</strain>
    </source>
</reference>
<dbReference type="Gene3D" id="3.30.450.20">
    <property type="entry name" value="PAS domain"/>
    <property type="match status" value="1"/>
</dbReference>
<dbReference type="Proteomes" id="UP000247922">
    <property type="component" value="Unassembled WGS sequence"/>
</dbReference>
<dbReference type="Pfam" id="PF04282">
    <property type="entry name" value="DUF438"/>
    <property type="match status" value="1"/>
</dbReference>
<dbReference type="PANTHER" id="PTHR39966">
    <property type="entry name" value="BLL2471 PROTEIN-RELATED"/>
    <property type="match status" value="1"/>
</dbReference>
<feature type="domain" description="Hemerythrin-like" evidence="1">
    <location>
        <begin position="99"/>
        <end position="230"/>
    </location>
</feature>
<proteinExistence type="predicted"/>
<dbReference type="RefSeq" id="WP_110251751.1">
    <property type="nucleotide sequence ID" value="NZ_QJJR01000010.1"/>
</dbReference>
<gene>
    <name evidence="3" type="ORF">DES38_11059</name>
</gene>
<evidence type="ECO:0000259" key="2">
    <source>
        <dbReference type="Pfam" id="PF04282"/>
    </source>
</evidence>
<dbReference type="InterPro" id="IPR007380">
    <property type="entry name" value="DUF438"/>
</dbReference>
<dbReference type="InterPro" id="IPR035965">
    <property type="entry name" value="PAS-like_dom_sf"/>
</dbReference>